<comment type="cofactor">
    <cofactor evidence="1 8">
        <name>Mg(2+)</name>
        <dbReference type="ChEBI" id="CHEBI:18420"/>
    </cofactor>
</comment>
<proteinExistence type="inferred from homology"/>
<keyword evidence="4 8" id="KW-0479">Metal-binding</keyword>
<keyword evidence="5 8" id="KW-0378">Hydrolase</keyword>
<evidence type="ECO:0000256" key="3">
    <source>
        <dbReference type="ARBA" id="ARBA00022722"/>
    </source>
</evidence>
<protein>
    <recommendedName>
        <fullName evidence="8">Ribonuclease VapC</fullName>
        <shortName evidence="8">RNase VapC</shortName>
        <ecNumber evidence="8">3.1.-.-</ecNumber>
    </recommendedName>
    <alternativeName>
        <fullName evidence="8">Toxin VapC</fullName>
    </alternativeName>
</protein>
<evidence type="ECO:0000256" key="6">
    <source>
        <dbReference type="ARBA" id="ARBA00022842"/>
    </source>
</evidence>
<evidence type="ECO:0000256" key="2">
    <source>
        <dbReference type="ARBA" id="ARBA00022649"/>
    </source>
</evidence>
<keyword evidence="8" id="KW-0800">Toxin</keyword>
<evidence type="ECO:0000256" key="4">
    <source>
        <dbReference type="ARBA" id="ARBA00022723"/>
    </source>
</evidence>
<dbReference type="GO" id="GO:0004540">
    <property type="term" value="F:RNA nuclease activity"/>
    <property type="evidence" value="ECO:0007669"/>
    <property type="project" value="InterPro"/>
</dbReference>
<keyword evidence="6 8" id="KW-0460">Magnesium</keyword>
<comment type="similarity">
    <text evidence="7 8">Belongs to the PINc/VapC protein family.</text>
</comment>
<dbReference type="EMBL" id="JACIDA010000002">
    <property type="protein sequence ID" value="MBB3872896.1"/>
    <property type="molecule type" value="Genomic_DNA"/>
</dbReference>
<dbReference type="InterPro" id="IPR002716">
    <property type="entry name" value="PIN_dom"/>
</dbReference>
<organism evidence="10 11">
    <name type="scientific">Brevundimonas mediterranea</name>
    <dbReference type="NCBI Taxonomy" id="74329"/>
    <lineage>
        <taxon>Bacteria</taxon>
        <taxon>Pseudomonadati</taxon>
        <taxon>Pseudomonadota</taxon>
        <taxon>Alphaproteobacteria</taxon>
        <taxon>Caulobacterales</taxon>
        <taxon>Caulobacteraceae</taxon>
        <taxon>Brevundimonas</taxon>
    </lineage>
</organism>
<gene>
    <name evidence="8" type="primary">vapC</name>
    <name evidence="10" type="ORF">GGR11_002449</name>
</gene>
<accession>A0A7W6A3Z6</accession>
<dbReference type="Pfam" id="PF01850">
    <property type="entry name" value="PIN"/>
    <property type="match status" value="1"/>
</dbReference>
<dbReference type="SUPFAM" id="SSF88723">
    <property type="entry name" value="PIN domain-like"/>
    <property type="match status" value="1"/>
</dbReference>
<dbReference type="RefSeq" id="WP_183197340.1">
    <property type="nucleotide sequence ID" value="NZ_JACIDA010000002.1"/>
</dbReference>
<dbReference type="InterPro" id="IPR050556">
    <property type="entry name" value="Type_II_TA_system_RNase"/>
</dbReference>
<evidence type="ECO:0000256" key="5">
    <source>
        <dbReference type="ARBA" id="ARBA00022801"/>
    </source>
</evidence>
<dbReference type="PANTHER" id="PTHR33653:SF1">
    <property type="entry name" value="RIBONUCLEASE VAPC2"/>
    <property type="match status" value="1"/>
</dbReference>
<feature type="binding site" evidence="8">
    <location>
        <position position="5"/>
    </location>
    <ligand>
        <name>Mg(2+)</name>
        <dbReference type="ChEBI" id="CHEBI:18420"/>
    </ligand>
</feature>
<evidence type="ECO:0000256" key="7">
    <source>
        <dbReference type="ARBA" id="ARBA00038093"/>
    </source>
</evidence>
<comment type="function">
    <text evidence="8">Toxic component of a toxin-antitoxin (TA) system. An RNase.</text>
</comment>
<dbReference type="GO" id="GO:0016787">
    <property type="term" value="F:hydrolase activity"/>
    <property type="evidence" value="ECO:0007669"/>
    <property type="project" value="UniProtKB-KW"/>
</dbReference>
<feature type="binding site" evidence="8">
    <location>
        <position position="91"/>
    </location>
    <ligand>
        <name>Mg(2+)</name>
        <dbReference type="ChEBI" id="CHEBI:18420"/>
    </ligand>
</feature>
<dbReference type="HAMAP" id="MF_00265">
    <property type="entry name" value="VapC_Nob1"/>
    <property type="match status" value="1"/>
</dbReference>
<dbReference type="InterPro" id="IPR029060">
    <property type="entry name" value="PIN-like_dom_sf"/>
</dbReference>
<dbReference type="PANTHER" id="PTHR33653">
    <property type="entry name" value="RIBONUCLEASE VAPC2"/>
    <property type="match status" value="1"/>
</dbReference>
<sequence length="125" mass="13343">MIAADTSAVLHFLHGFDGPARPAVRRALQDETLVLPPLVLTELLSAATPESHLDALLAAAPLLPILDGYWERAALYRRALAQRGLKARLADALIAQSCIDAGVPLITGDSDFRHFAAHCGLKLEG</sequence>
<dbReference type="GO" id="GO:0090729">
    <property type="term" value="F:toxin activity"/>
    <property type="evidence" value="ECO:0007669"/>
    <property type="project" value="UniProtKB-KW"/>
</dbReference>
<dbReference type="AlphaFoldDB" id="A0A7W6A3Z6"/>
<reference evidence="10 11" key="1">
    <citation type="submission" date="2020-08" db="EMBL/GenBank/DDBJ databases">
        <title>Genomic Encyclopedia of Type Strains, Phase IV (KMG-IV): sequencing the most valuable type-strain genomes for metagenomic binning, comparative biology and taxonomic classification.</title>
        <authorList>
            <person name="Goeker M."/>
        </authorList>
    </citation>
    <scope>NUCLEOTIDE SEQUENCE [LARGE SCALE GENOMIC DNA]</scope>
    <source>
        <strain evidence="10 11">DSM 14878</strain>
    </source>
</reference>
<keyword evidence="3 8" id="KW-0540">Nuclease</keyword>
<comment type="caution">
    <text evidence="10">The sequence shown here is derived from an EMBL/GenBank/DDBJ whole genome shotgun (WGS) entry which is preliminary data.</text>
</comment>
<evidence type="ECO:0000313" key="11">
    <source>
        <dbReference type="Proteomes" id="UP000532936"/>
    </source>
</evidence>
<dbReference type="Proteomes" id="UP000532936">
    <property type="component" value="Unassembled WGS sequence"/>
</dbReference>
<name>A0A7W6A3Z6_9CAUL</name>
<evidence type="ECO:0000259" key="9">
    <source>
        <dbReference type="Pfam" id="PF01850"/>
    </source>
</evidence>
<evidence type="ECO:0000256" key="8">
    <source>
        <dbReference type="HAMAP-Rule" id="MF_00265"/>
    </source>
</evidence>
<evidence type="ECO:0000313" key="10">
    <source>
        <dbReference type="EMBL" id="MBB3872896.1"/>
    </source>
</evidence>
<feature type="domain" description="PIN" evidence="9">
    <location>
        <begin position="4"/>
        <end position="116"/>
    </location>
</feature>
<dbReference type="InterPro" id="IPR022907">
    <property type="entry name" value="VapC_family"/>
</dbReference>
<keyword evidence="2 8" id="KW-1277">Toxin-antitoxin system</keyword>
<evidence type="ECO:0000256" key="1">
    <source>
        <dbReference type="ARBA" id="ARBA00001946"/>
    </source>
</evidence>
<dbReference type="EC" id="3.1.-.-" evidence="8"/>
<dbReference type="Gene3D" id="3.40.50.1010">
    <property type="entry name" value="5'-nuclease"/>
    <property type="match status" value="1"/>
</dbReference>
<dbReference type="GO" id="GO:0000287">
    <property type="term" value="F:magnesium ion binding"/>
    <property type="evidence" value="ECO:0007669"/>
    <property type="project" value="UniProtKB-UniRule"/>
</dbReference>